<dbReference type="Proteomes" id="UP000308600">
    <property type="component" value="Unassembled WGS sequence"/>
</dbReference>
<protein>
    <submittedName>
        <fullName evidence="1">Uncharacterized protein</fullName>
    </submittedName>
</protein>
<accession>A0ACD3BGZ8</accession>
<name>A0ACD3BGZ8_9AGAR</name>
<dbReference type="EMBL" id="ML208259">
    <property type="protein sequence ID" value="TFK77029.1"/>
    <property type="molecule type" value="Genomic_DNA"/>
</dbReference>
<evidence type="ECO:0000313" key="1">
    <source>
        <dbReference type="EMBL" id="TFK77029.1"/>
    </source>
</evidence>
<reference evidence="1 2" key="1">
    <citation type="journal article" date="2019" name="Nat. Ecol. Evol.">
        <title>Megaphylogeny resolves global patterns of mushroom evolution.</title>
        <authorList>
            <person name="Varga T."/>
            <person name="Krizsan K."/>
            <person name="Foldi C."/>
            <person name="Dima B."/>
            <person name="Sanchez-Garcia M."/>
            <person name="Sanchez-Ramirez S."/>
            <person name="Szollosi G.J."/>
            <person name="Szarkandi J.G."/>
            <person name="Papp V."/>
            <person name="Albert L."/>
            <person name="Andreopoulos W."/>
            <person name="Angelini C."/>
            <person name="Antonin V."/>
            <person name="Barry K.W."/>
            <person name="Bougher N.L."/>
            <person name="Buchanan P."/>
            <person name="Buyck B."/>
            <person name="Bense V."/>
            <person name="Catcheside P."/>
            <person name="Chovatia M."/>
            <person name="Cooper J."/>
            <person name="Damon W."/>
            <person name="Desjardin D."/>
            <person name="Finy P."/>
            <person name="Geml J."/>
            <person name="Haridas S."/>
            <person name="Hughes K."/>
            <person name="Justo A."/>
            <person name="Karasinski D."/>
            <person name="Kautmanova I."/>
            <person name="Kiss B."/>
            <person name="Kocsube S."/>
            <person name="Kotiranta H."/>
            <person name="LaButti K.M."/>
            <person name="Lechner B.E."/>
            <person name="Liimatainen K."/>
            <person name="Lipzen A."/>
            <person name="Lukacs Z."/>
            <person name="Mihaltcheva S."/>
            <person name="Morgado L.N."/>
            <person name="Niskanen T."/>
            <person name="Noordeloos M.E."/>
            <person name="Ohm R.A."/>
            <person name="Ortiz-Santana B."/>
            <person name="Ovrebo C."/>
            <person name="Racz N."/>
            <person name="Riley R."/>
            <person name="Savchenko A."/>
            <person name="Shiryaev A."/>
            <person name="Soop K."/>
            <person name="Spirin V."/>
            <person name="Szebenyi C."/>
            <person name="Tomsovsky M."/>
            <person name="Tulloss R.E."/>
            <person name="Uehling J."/>
            <person name="Grigoriev I.V."/>
            <person name="Vagvolgyi C."/>
            <person name="Papp T."/>
            <person name="Martin F.M."/>
            <person name="Miettinen O."/>
            <person name="Hibbett D.S."/>
            <person name="Nagy L.G."/>
        </authorList>
    </citation>
    <scope>NUCLEOTIDE SEQUENCE [LARGE SCALE GENOMIC DNA]</scope>
    <source>
        <strain evidence="1 2">NL-1719</strain>
    </source>
</reference>
<proteinExistence type="predicted"/>
<evidence type="ECO:0000313" key="2">
    <source>
        <dbReference type="Proteomes" id="UP000308600"/>
    </source>
</evidence>
<keyword evidence="2" id="KW-1185">Reference proteome</keyword>
<gene>
    <name evidence="1" type="ORF">BDN72DRAFT_866833</name>
</gene>
<organism evidence="1 2">
    <name type="scientific">Pluteus cervinus</name>
    <dbReference type="NCBI Taxonomy" id="181527"/>
    <lineage>
        <taxon>Eukaryota</taxon>
        <taxon>Fungi</taxon>
        <taxon>Dikarya</taxon>
        <taxon>Basidiomycota</taxon>
        <taxon>Agaricomycotina</taxon>
        <taxon>Agaricomycetes</taxon>
        <taxon>Agaricomycetidae</taxon>
        <taxon>Agaricales</taxon>
        <taxon>Pluteineae</taxon>
        <taxon>Pluteaceae</taxon>
        <taxon>Pluteus</taxon>
    </lineage>
</organism>
<sequence>MSLADLTRNSFQNGLPSVKVNSVLVLFRSYPGDPDLLGYLKRAIQEGLLSLPVFVATFLQAVRSPDLHTPATLDSFCRTALDAHYKSGLPPLGSIVRFGDSPMAVFNILQDGLFLLRTAHSLSISHFHQLPTSASELVILLLSCVRDLSFVPPAQAMVVFADVTDLLQNFRLNAELRQVLETFMISLNLVIGDDAKAVGEAQLMHSIQLGFEKHEPVGPNSEADIISIGLLLHHLVRSIGPLVVSYRGHCFGSGTGHDSIALLAGLYRWAAWTPLTFYTQLFVSALTCLSQSAGGNILLWKAFVLGRVRVLLGDSTQTAQIAIASASDTRIRKCSVNSVLQHTELIMHCDHTIAQAPNTSSDSQQPPSIAVELMRQLVLSELLDLSFATQINPNIPNILASRFSTEAQDAGSYLEGKIFPDHDVAEFRIWRDKIWRDPSVHGAFSEIFMKLQRFSSLTTSLDVEGLSHLCKLLYTYDSIMDILAFHIRIPTLIFHAVSFLEDYDCETVGDPQTAMSHLGDVVLFAQYAIVRSKLDYTSFTSMGRTVSARYLRSTDVIHAIDRLEGQESVAFTAWSKALFDSNSEGIDDNILRSTHPKILLRTCATIISNAIRSHGPRGNDEVLMNGISYFTGPLLSWTLVGVVRALLTELERTRYSSQPHLEVLKTLLMSSSCPRPVFALCGPRVLSLITNPKAKPLLVGVGLDVATLSKYVMDACRLEYGGSAENKPFLGTPLGIFQGPLQEQAKQAIKTAIGSSRSAKAPDLDVERCLKVITPVTFLNMLWAELVMSATVGDVEICRRIATYVLTIPRPNLPPLLPIFLHNVLPALLMAADHQQATDQSISIDLMVAIMSSALSATLHLEWAYHMVSHDRQILLGQTSTAMVRRVIQDLRIRTNSQASKTMTQRLAASQTFATNFPMFLGDLAI</sequence>